<keyword evidence="12" id="KW-1185">Reference proteome</keyword>
<evidence type="ECO:0000256" key="2">
    <source>
        <dbReference type="ARBA" id="ARBA00007886"/>
    </source>
</evidence>
<feature type="compositionally biased region" description="Gly residues" evidence="8">
    <location>
        <begin position="58"/>
        <end position="72"/>
    </location>
</feature>
<organism evidence="11 12">
    <name type="scientific">Clostridium tanneri</name>
    <dbReference type="NCBI Taxonomy" id="3037988"/>
    <lineage>
        <taxon>Bacteria</taxon>
        <taxon>Bacillati</taxon>
        <taxon>Bacillota</taxon>
        <taxon>Clostridia</taxon>
        <taxon>Eubacteriales</taxon>
        <taxon>Clostridiaceae</taxon>
        <taxon>Clostridium</taxon>
    </lineage>
</organism>
<gene>
    <name evidence="11" type="ORF">P8V03_06705</name>
</gene>
<evidence type="ECO:0000256" key="5">
    <source>
        <dbReference type="ARBA" id="ARBA00023136"/>
    </source>
</evidence>
<evidence type="ECO:0000256" key="6">
    <source>
        <dbReference type="ARBA" id="ARBA00023139"/>
    </source>
</evidence>
<dbReference type="EMBL" id="JARUJP010000006">
    <property type="protein sequence ID" value="MDW8800842.1"/>
    <property type="molecule type" value="Genomic_DNA"/>
</dbReference>
<evidence type="ECO:0000313" key="12">
    <source>
        <dbReference type="Proteomes" id="UP001281656"/>
    </source>
</evidence>
<dbReference type="PANTHER" id="PTHR35789">
    <property type="entry name" value="SPORE GERMINATION PROTEIN B3"/>
    <property type="match status" value="1"/>
</dbReference>
<dbReference type="Pfam" id="PF25198">
    <property type="entry name" value="Spore_GerAC_N"/>
    <property type="match status" value="1"/>
</dbReference>
<reference evidence="11 12" key="1">
    <citation type="submission" date="2023-04" db="EMBL/GenBank/DDBJ databases">
        <title>Clostridium tannerae sp. nov., isolated from the fecal material of an alpaca.</title>
        <authorList>
            <person name="Miller S."/>
            <person name="Hendry M."/>
            <person name="King J."/>
            <person name="Sankaranarayanan K."/>
            <person name="Lawson P.A."/>
        </authorList>
    </citation>
    <scope>NUCLEOTIDE SEQUENCE [LARGE SCALE GENOMIC DNA]</scope>
    <source>
        <strain evidence="11 12">A1-XYC3</strain>
    </source>
</reference>
<keyword evidence="4" id="KW-0732">Signal</keyword>
<evidence type="ECO:0000259" key="10">
    <source>
        <dbReference type="Pfam" id="PF25198"/>
    </source>
</evidence>
<protein>
    <submittedName>
        <fullName evidence="11">Ger(X)C family spore germination protein</fullName>
    </submittedName>
</protein>
<dbReference type="Proteomes" id="UP001281656">
    <property type="component" value="Unassembled WGS sequence"/>
</dbReference>
<evidence type="ECO:0000256" key="7">
    <source>
        <dbReference type="ARBA" id="ARBA00023288"/>
    </source>
</evidence>
<evidence type="ECO:0000256" key="4">
    <source>
        <dbReference type="ARBA" id="ARBA00022729"/>
    </source>
</evidence>
<evidence type="ECO:0000256" key="3">
    <source>
        <dbReference type="ARBA" id="ARBA00022544"/>
    </source>
</evidence>
<dbReference type="PROSITE" id="PS51257">
    <property type="entry name" value="PROKAR_LIPOPROTEIN"/>
    <property type="match status" value="1"/>
</dbReference>
<dbReference type="Gene3D" id="3.30.300.210">
    <property type="entry name" value="Nutrient germinant receptor protein C, domain 3"/>
    <property type="match status" value="1"/>
</dbReference>
<keyword evidence="5" id="KW-0472">Membrane</keyword>
<feature type="region of interest" description="Disordered" evidence="8">
    <location>
        <begin position="54"/>
        <end position="75"/>
    </location>
</feature>
<dbReference type="InterPro" id="IPR057336">
    <property type="entry name" value="GerAC_N"/>
</dbReference>
<name>A0ABU4JRR5_9CLOT</name>
<feature type="domain" description="Spore germination GerAC-like C-terminal" evidence="9">
    <location>
        <begin position="237"/>
        <end position="406"/>
    </location>
</feature>
<evidence type="ECO:0000256" key="8">
    <source>
        <dbReference type="SAM" id="MobiDB-lite"/>
    </source>
</evidence>
<dbReference type="PANTHER" id="PTHR35789:SF1">
    <property type="entry name" value="SPORE GERMINATION PROTEIN B3"/>
    <property type="match status" value="1"/>
</dbReference>
<comment type="similarity">
    <text evidence="2">Belongs to the GerABKC lipoprotein family.</text>
</comment>
<comment type="subcellular location">
    <subcellularLocation>
        <location evidence="1">Membrane</location>
        <topology evidence="1">Lipid-anchor</topology>
    </subcellularLocation>
</comment>
<accession>A0ABU4JRR5</accession>
<evidence type="ECO:0000313" key="11">
    <source>
        <dbReference type="EMBL" id="MDW8800842.1"/>
    </source>
</evidence>
<evidence type="ECO:0000259" key="9">
    <source>
        <dbReference type="Pfam" id="PF05504"/>
    </source>
</evidence>
<proteinExistence type="inferred from homology"/>
<keyword evidence="7" id="KW-0449">Lipoprotein</keyword>
<sequence>MKFRKVSFFMILILVVTLFSGCWDKVEIEEQGYVAAIGIDKGSEKMMRITFQITNPKAGGGSGNTPQGGGGNSQPSDIITVEAPGLLTARELVSVSVTRRISLSHAKILVVGEDLAKTKEFFRALESSLRDKEIRRAMSLMISREKAEDFIRQNKPILEDRPEKFFQFMARRWRDTGLVPPNSNLNRFMQRTEEGGSLFLTTYGTAKNFSDKDGKNEADFLPGQVNKKGGNPTEIIGSAVFKEGRMIGSLTGDETRLVAILRPKPEVRSMVFTFPDPLNEKYRTVGRVIKQQKTKIHVDITEGAPVIDVTVPISIDILSIPSFESYPEDMNKQAILKNSIESYLEKESMKVVQKSQRDLNGDPFLWELAARKKFLTYDDYKGYDWMKKFPKAEITIHYKVNLKSFGKQLNPPEKQDIKQ</sequence>
<dbReference type="RefSeq" id="WP_318797456.1">
    <property type="nucleotide sequence ID" value="NZ_JARUJP010000006.1"/>
</dbReference>
<feature type="domain" description="Spore germination protein N-terminal" evidence="10">
    <location>
        <begin position="24"/>
        <end position="201"/>
    </location>
</feature>
<evidence type="ECO:0000256" key="1">
    <source>
        <dbReference type="ARBA" id="ARBA00004635"/>
    </source>
</evidence>
<keyword evidence="6" id="KW-0564">Palmitate</keyword>
<dbReference type="NCBIfam" id="TIGR02887">
    <property type="entry name" value="spore_ger_x_C"/>
    <property type="match status" value="1"/>
</dbReference>
<comment type="caution">
    <text evidence="11">The sequence shown here is derived from an EMBL/GenBank/DDBJ whole genome shotgun (WGS) entry which is preliminary data.</text>
</comment>
<dbReference type="Pfam" id="PF05504">
    <property type="entry name" value="Spore_GerAC"/>
    <property type="match status" value="1"/>
</dbReference>
<dbReference type="InterPro" id="IPR038501">
    <property type="entry name" value="Spore_GerAC_C_sf"/>
</dbReference>
<dbReference type="InterPro" id="IPR008844">
    <property type="entry name" value="Spore_GerAC-like"/>
</dbReference>
<dbReference type="InterPro" id="IPR046953">
    <property type="entry name" value="Spore_GerAC-like_C"/>
</dbReference>
<keyword evidence="3" id="KW-0309">Germination</keyword>